<evidence type="ECO:0000256" key="9">
    <source>
        <dbReference type="SAM" id="MobiDB-lite"/>
    </source>
</evidence>
<dbReference type="InterPro" id="IPR036388">
    <property type="entry name" value="WH-like_DNA-bd_sf"/>
</dbReference>
<feature type="domain" description="Myb-like" evidence="10">
    <location>
        <begin position="379"/>
        <end position="421"/>
    </location>
</feature>
<feature type="compositionally biased region" description="Basic and acidic residues" evidence="9">
    <location>
        <begin position="526"/>
        <end position="537"/>
    </location>
</feature>
<feature type="coiled-coil region" evidence="8">
    <location>
        <begin position="622"/>
        <end position="663"/>
    </location>
</feature>
<evidence type="ECO:0000256" key="4">
    <source>
        <dbReference type="ARBA" id="ARBA00023015"/>
    </source>
</evidence>
<evidence type="ECO:0000259" key="11">
    <source>
        <dbReference type="PROSITE" id="PS50934"/>
    </source>
</evidence>
<feature type="compositionally biased region" description="Low complexity" evidence="9">
    <location>
        <begin position="56"/>
        <end position="78"/>
    </location>
</feature>
<evidence type="ECO:0000256" key="5">
    <source>
        <dbReference type="ARBA" id="ARBA00023125"/>
    </source>
</evidence>
<dbReference type="EMBL" id="QEAQ01000205">
    <property type="protein sequence ID" value="TPX53706.1"/>
    <property type="molecule type" value="Genomic_DNA"/>
</dbReference>
<dbReference type="Pfam" id="PF00249">
    <property type="entry name" value="Myb_DNA-binding"/>
    <property type="match status" value="1"/>
</dbReference>
<dbReference type="Proteomes" id="UP000318582">
    <property type="component" value="Unassembled WGS sequence"/>
</dbReference>
<keyword evidence="2" id="KW-0863">Zinc-finger</keyword>
<feature type="region of interest" description="Disordered" evidence="9">
    <location>
        <begin position="681"/>
        <end position="745"/>
    </location>
</feature>
<evidence type="ECO:0000256" key="3">
    <source>
        <dbReference type="ARBA" id="ARBA00022833"/>
    </source>
</evidence>
<evidence type="ECO:0000313" key="13">
    <source>
        <dbReference type="EMBL" id="TPX53706.1"/>
    </source>
</evidence>
<keyword evidence="1" id="KW-0479">Metal-binding</keyword>
<evidence type="ECO:0000259" key="10">
    <source>
        <dbReference type="PROSITE" id="PS50090"/>
    </source>
</evidence>
<feature type="region of interest" description="Disordered" evidence="9">
    <location>
        <begin position="255"/>
        <end position="281"/>
    </location>
</feature>
<dbReference type="PROSITE" id="PS50934">
    <property type="entry name" value="SWIRM"/>
    <property type="match status" value="1"/>
</dbReference>
<dbReference type="PROSITE" id="PS50090">
    <property type="entry name" value="MYB_LIKE"/>
    <property type="match status" value="1"/>
</dbReference>
<feature type="region of interest" description="Disordered" evidence="9">
    <location>
        <begin position="293"/>
        <end position="318"/>
    </location>
</feature>
<accession>A0A507DQB4</accession>
<gene>
    <name evidence="13" type="ORF">PhCBS80983_g06222</name>
</gene>
<dbReference type="CDD" id="cd00167">
    <property type="entry name" value="SANT"/>
    <property type="match status" value="1"/>
</dbReference>
<dbReference type="InterPro" id="IPR001005">
    <property type="entry name" value="SANT/Myb"/>
</dbReference>
<dbReference type="InterPro" id="IPR009057">
    <property type="entry name" value="Homeodomain-like_sf"/>
</dbReference>
<dbReference type="PANTHER" id="PTHR12802">
    <property type="entry name" value="SWI/SNF COMPLEX-RELATED"/>
    <property type="match status" value="1"/>
</dbReference>
<feature type="compositionally biased region" description="Low complexity" evidence="9">
    <location>
        <begin position="34"/>
        <end position="47"/>
    </location>
</feature>
<dbReference type="InterPro" id="IPR032451">
    <property type="entry name" value="SMARCC_C"/>
</dbReference>
<feature type="compositionally biased region" description="Basic and acidic residues" evidence="9">
    <location>
        <begin position="255"/>
        <end position="267"/>
    </location>
</feature>
<dbReference type="STRING" id="109895.A0A507DQB4"/>
<dbReference type="SMART" id="SM00717">
    <property type="entry name" value="SANT"/>
    <property type="match status" value="1"/>
</dbReference>
<dbReference type="FunFam" id="1.10.10.60:FF:000014">
    <property type="entry name" value="SWI/SNF complex subunit SMARCC2 isoform C"/>
    <property type="match status" value="1"/>
</dbReference>
<feature type="region of interest" description="Disordered" evidence="9">
    <location>
        <begin position="1"/>
        <end position="85"/>
    </location>
</feature>
<dbReference type="InterPro" id="IPR007526">
    <property type="entry name" value="SWIRM"/>
</dbReference>
<dbReference type="InterPro" id="IPR017884">
    <property type="entry name" value="SANT_dom"/>
</dbReference>
<dbReference type="Pfam" id="PF16495">
    <property type="entry name" value="SWIRM-assoc_1"/>
    <property type="match status" value="1"/>
</dbReference>
<evidence type="ECO:0000256" key="7">
    <source>
        <dbReference type="ARBA" id="ARBA00023242"/>
    </source>
</evidence>
<dbReference type="Gene3D" id="1.10.10.60">
    <property type="entry name" value="Homeodomain-like"/>
    <property type="match status" value="1"/>
</dbReference>
<reference evidence="13 14" key="1">
    <citation type="journal article" date="2019" name="Sci. Rep.">
        <title>Comparative genomics of chytrid fungi reveal insights into the obligate biotrophic and pathogenic lifestyle of Synchytrium endobioticum.</title>
        <authorList>
            <person name="van de Vossenberg B.T.L.H."/>
            <person name="Warris S."/>
            <person name="Nguyen H.D.T."/>
            <person name="van Gent-Pelzer M.P.E."/>
            <person name="Joly D.L."/>
            <person name="van de Geest H.C."/>
            <person name="Bonants P.J.M."/>
            <person name="Smith D.S."/>
            <person name="Levesque C.A."/>
            <person name="van der Lee T.A.J."/>
        </authorList>
    </citation>
    <scope>NUCLEOTIDE SEQUENCE [LARGE SCALE GENOMIC DNA]</scope>
    <source>
        <strain evidence="13 14">CBS 809.83</strain>
    </source>
</reference>
<dbReference type="CDD" id="cd02336">
    <property type="entry name" value="ZZ_RSC8"/>
    <property type="match status" value="1"/>
</dbReference>
<dbReference type="FunFam" id="1.10.10.10:FF:000020">
    <property type="entry name" value="SWI/SNF complex subunit SMARCC2 isoform c"/>
    <property type="match status" value="1"/>
</dbReference>
<protein>
    <recommendedName>
        <fullName evidence="15">SWIRM-domain-containing protein</fullName>
    </recommendedName>
</protein>
<dbReference type="PANTHER" id="PTHR12802:SF41">
    <property type="entry name" value="BRAHMA ASSOCIATED PROTEIN 155 KDA"/>
    <property type="match status" value="1"/>
</dbReference>
<dbReference type="InterPro" id="IPR000433">
    <property type="entry name" value="Znf_ZZ"/>
</dbReference>
<keyword evidence="8" id="KW-0175">Coiled coil</keyword>
<dbReference type="Gene3D" id="1.10.10.10">
    <property type="entry name" value="Winged helix-like DNA-binding domain superfamily/Winged helix DNA-binding domain"/>
    <property type="match status" value="1"/>
</dbReference>
<keyword evidence="5" id="KW-0238">DNA-binding</keyword>
<evidence type="ECO:0000256" key="2">
    <source>
        <dbReference type="ARBA" id="ARBA00022771"/>
    </source>
</evidence>
<proteinExistence type="predicted"/>
<feature type="compositionally biased region" description="Low complexity" evidence="9">
    <location>
        <begin position="683"/>
        <end position="701"/>
    </location>
</feature>
<organism evidence="13 14">
    <name type="scientific">Powellomyces hirtus</name>
    <dbReference type="NCBI Taxonomy" id="109895"/>
    <lineage>
        <taxon>Eukaryota</taxon>
        <taxon>Fungi</taxon>
        <taxon>Fungi incertae sedis</taxon>
        <taxon>Chytridiomycota</taxon>
        <taxon>Chytridiomycota incertae sedis</taxon>
        <taxon>Chytridiomycetes</taxon>
        <taxon>Spizellomycetales</taxon>
        <taxon>Powellomycetaceae</taxon>
        <taxon>Powellomyces</taxon>
    </lineage>
</organism>
<evidence type="ECO:0000256" key="6">
    <source>
        <dbReference type="ARBA" id="ARBA00023163"/>
    </source>
</evidence>
<dbReference type="SUPFAM" id="SSF46689">
    <property type="entry name" value="Homeodomain-like"/>
    <property type="match status" value="2"/>
</dbReference>
<comment type="caution">
    <text evidence="13">The sequence shown here is derived from an EMBL/GenBank/DDBJ whole genome shotgun (WGS) entry which is preliminary data.</text>
</comment>
<feature type="compositionally biased region" description="Acidic residues" evidence="9">
    <location>
        <begin position="1"/>
        <end position="10"/>
    </location>
</feature>
<dbReference type="InterPro" id="IPR041984">
    <property type="entry name" value="Rsc8/Ssr1/Ssr2_ZZ"/>
</dbReference>
<evidence type="ECO:0000256" key="1">
    <source>
        <dbReference type="ARBA" id="ARBA00022723"/>
    </source>
</evidence>
<feature type="domain" description="SWIRM" evidence="11">
    <location>
        <begin position="124"/>
        <end position="221"/>
    </location>
</feature>
<feature type="compositionally biased region" description="Basic and acidic residues" evidence="9">
    <location>
        <begin position="17"/>
        <end position="31"/>
    </location>
</feature>
<evidence type="ECO:0000259" key="12">
    <source>
        <dbReference type="PROSITE" id="PS51293"/>
    </source>
</evidence>
<feature type="compositionally biased region" description="Basic and acidic residues" evidence="9">
    <location>
        <begin position="552"/>
        <end position="565"/>
    </location>
</feature>
<feature type="region of interest" description="Disordered" evidence="9">
    <location>
        <begin position="479"/>
        <end position="587"/>
    </location>
</feature>
<dbReference type="GO" id="GO:0016514">
    <property type="term" value="C:SWI/SNF complex"/>
    <property type="evidence" value="ECO:0007669"/>
    <property type="project" value="TreeGrafter"/>
</dbReference>
<evidence type="ECO:0000256" key="8">
    <source>
        <dbReference type="SAM" id="Coils"/>
    </source>
</evidence>
<feature type="domain" description="SANT" evidence="12">
    <location>
        <begin position="374"/>
        <end position="425"/>
    </location>
</feature>
<dbReference type="Pfam" id="PF04433">
    <property type="entry name" value="SWIRM"/>
    <property type="match status" value="1"/>
</dbReference>
<evidence type="ECO:0000313" key="14">
    <source>
        <dbReference type="Proteomes" id="UP000318582"/>
    </source>
</evidence>
<name>A0A507DQB4_9FUNG</name>
<keyword evidence="7" id="KW-0539">Nucleus</keyword>
<keyword evidence="4" id="KW-0805">Transcription regulation</keyword>
<feature type="compositionally biased region" description="Basic and acidic residues" evidence="9">
    <location>
        <begin position="705"/>
        <end position="716"/>
    </location>
</feature>
<keyword evidence="3" id="KW-0862">Zinc</keyword>
<sequence>MDSPAMDENDLSGTATHMHDSRANSESEMTRPETTPADAAAGTAPTGLGIVNEPETAGASADTAATAATTDATPQSTAGGATSEEVIMKDAGGLDGSGMNVRIADIDAGPASASKMLVPQTQEIIIPSYSAWFNMARINDIEKRSLPEFFNSKNKSKTPSVYKDYRDFMINTYRLNPSEYLTVTACRRNLAGDVCAIIRVHAFLEQWGLVNYQVDPDSRPSSVGPAFTGHFRVTADTPRGLQPIYPAVPLLKSEPRAAGEVSQRENGESAVGTPKPAPSNLQFSKNIYSGAIASANPRKHGPDSDEPESAPSPPAKKVKHNCATCGVDCPKVRYHSSKAPTMEICSNCYIEGRFPSTMYSGDFVKMEDKPAKHAAAEDWTEQETLLLLEGIELFDEDWSKVSDHVGTRTRDQCILKFLQLPIEDPYIGVKGTDLGPLQFQRIPFSAADNPVLSLTAFLASVVDPKVAAAAAKAAVDELRGVSKKEQEAELPAAEKITTATEGGEIVQAAEPADAQKESADDMETDQPAKVESEKTAASEDAMDVDVVAPGDAKAEKSVPASKDDLPLPPSAAANDSTRISTATKGRPDSTLQAAAATAIAAAGVKAHVLSGHATSELHALTLALIQAQMRKAEAKMSHFEQLEQLLEQERKDLEREKQKLYLDRLAFRKVVGAWESGRERETALAGNTTTTTATSISPTAAGKENVSERHIPRRDSTALSIPPPPRSAEIKNTSTLEDVGRDQPQAVNVEAAEHMGEGPAKDAFLISLE</sequence>
<dbReference type="GO" id="GO:0003677">
    <property type="term" value="F:DNA binding"/>
    <property type="evidence" value="ECO:0007669"/>
    <property type="project" value="UniProtKB-KW"/>
</dbReference>
<dbReference type="AlphaFoldDB" id="A0A507DQB4"/>
<dbReference type="GO" id="GO:0042393">
    <property type="term" value="F:histone binding"/>
    <property type="evidence" value="ECO:0007669"/>
    <property type="project" value="TreeGrafter"/>
</dbReference>
<keyword evidence="6" id="KW-0804">Transcription</keyword>
<dbReference type="SMART" id="SM00291">
    <property type="entry name" value="ZnF_ZZ"/>
    <property type="match status" value="1"/>
</dbReference>
<dbReference type="GO" id="GO:0008270">
    <property type="term" value="F:zinc ion binding"/>
    <property type="evidence" value="ECO:0007669"/>
    <property type="project" value="UniProtKB-KW"/>
</dbReference>
<dbReference type="PROSITE" id="PS51293">
    <property type="entry name" value="SANT"/>
    <property type="match status" value="1"/>
</dbReference>
<dbReference type="GO" id="GO:0045893">
    <property type="term" value="P:positive regulation of DNA-templated transcription"/>
    <property type="evidence" value="ECO:0007669"/>
    <property type="project" value="TreeGrafter"/>
</dbReference>
<evidence type="ECO:0008006" key="15">
    <source>
        <dbReference type="Google" id="ProtNLM"/>
    </source>
</evidence>
<keyword evidence="14" id="KW-1185">Reference proteome</keyword>
<feature type="compositionally biased region" description="Polar residues" evidence="9">
    <location>
        <begin position="573"/>
        <end position="583"/>
    </location>
</feature>